<feature type="compositionally biased region" description="Low complexity" evidence="2">
    <location>
        <begin position="542"/>
        <end position="554"/>
    </location>
</feature>
<feature type="compositionally biased region" description="Basic and acidic residues" evidence="2">
    <location>
        <begin position="884"/>
        <end position="920"/>
    </location>
</feature>
<dbReference type="Proteomes" id="UP001281761">
    <property type="component" value="Unassembled WGS sequence"/>
</dbReference>
<comment type="caution">
    <text evidence="3">The sequence shown here is derived from an EMBL/GenBank/DDBJ whole genome shotgun (WGS) entry which is preliminary data.</text>
</comment>
<feature type="region of interest" description="Disordered" evidence="2">
    <location>
        <begin position="971"/>
        <end position="1038"/>
    </location>
</feature>
<evidence type="ECO:0000313" key="4">
    <source>
        <dbReference type="Proteomes" id="UP001281761"/>
    </source>
</evidence>
<feature type="region of interest" description="Disordered" evidence="2">
    <location>
        <begin position="790"/>
        <end position="868"/>
    </location>
</feature>
<evidence type="ECO:0000256" key="1">
    <source>
        <dbReference type="SAM" id="Coils"/>
    </source>
</evidence>
<feature type="compositionally biased region" description="Polar residues" evidence="2">
    <location>
        <begin position="520"/>
        <end position="536"/>
    </location>
</feature>
<feature type="compositionally biased region" description="Basic and acidic residues" evidence="2">
    <location>
        <begin position="379"/>
        <end position="399"/>
    </location>
</feature>
<feature type="compositionally biased region" description="Polar residues" evidence="2">
    <location>
        <begin position="834"/>
        <end position="848"/>
    </location>
</feature>
<feature type="compositionally biased region" description="Basic and acidic residues" evidence="2">
    <location>
        <begin position="491"/>
        <end position="500"/>
    </location>
</feature>
<feature type="compositionally biased region" description="Polar residues" evidence="2">
    <location>
        <begin position="921"/>
        <end position="933"/>
    </location>
</feature>
<dbReference type="EMBL" id="JARBJD010000315">
    <property type="protein sequence ID" value="KAK2944085.1"/>
    <property type="molecule type" value="Genomic_DNA"/>
</dbReference>
<feature type="coiled-coil region" evidence="1">
    <location>
        <begin position="143"/>
        <end position="357"/>
    </location>
</feature>
<feature type="compositionally biased region" description="Basic and acidic residues" evidence="2">
    <location>
        <begin position="818"/>
        <end position="833"/>
    </location>
</feature>
<proteinExistence type="predicted"/>
<gene>
    <name evidence="3" type="ORF">BLNAU_21002</name>
</gene>
<feature type="region of interest" description="Disordered" evidence="2">
    <location>
        <begin position="366"/>
        <end position="399"/>
    </location>
</feature>
<evidence type="ECO:0000313" key="3">
    <source>
        <dbReference type="EMBL" id="KAK2944085.1"/>
    </source>
</evidence>
<feature type="region of interest" description="Disordered" evidence="2">
    <location>
        <begin position="884"/>
        <end position="937"/>
    </location>
</feature>
<feature type="compositionally biased region" description="Basic and acidic residues" evidence="2">
    <location>
        <begin position="849"/>
        <end position="868"/>
    </location>
</feature>
<name>A0ABQ9WX75_9EUKA</name>
<feature type="compositionally biased region" description="Basic and acidic residues" evidence="2">
    <location>
        <begin position="466"/>
        <end position="483"/>
    </location>
</feature>
<feature type="compositionally biased region" description="Basic and acidic residues" evidence="2">
    <location>
        <begin position="981"/>
        <end position="1015"/>
    </location>
</feature>
<reference evidence="3 4" key="1">
    <citation type="journal article" date="2022" name="bioRxiv">
        <title>Genomics of Preaxostyla Flagellates Illuminates Evolutionary Transitions and the Path Towards Mitochondrial Loss.</title>
        <authorList>
            <person name="Novak L.V.F."/>
            <person name="Treitli S.C."/>
            <person name="Pyrih J."/>
            <person name="Halakuc P."/>
            <person name="Pipaliya S.V."/>
            <person name="Vacek V."/>
            <person name="Brzon O."/>
            <person name="Soukal P."/>
            <person name="Eme L."/>
            <person name="Dacks J.B."/>
            <person name="Karnkowska A."/>
            <person name="Elias M."/>
            <person name="Hampl V."/>
        </authorList>
    </citation>
    <scope>NUCLEOTIDE SEQUENCE [LARGE SCALE GENOMIC DNA]</scope>
    <source>
        <strain evidence="3">NAU3</strain>
        <tissue evidence="3">Gut</tissue>
    </source>
</reference>
<protein>
    <submittedName>
        <fullName evidence="3">Uncharacterized protein</fullName>
    </submittedName>
</protein>
<organism evidence="3 4">
    <name type="scientific">Blattamonas nauphoetae</name>
    <dbReference type="NCBI Taxonomy" id="2049346"/>
    <lineage>
        <taxon>Eukaryota</taxon>
        <taxon>Metamonada</taxon>
        <taxon>Preaxostyla</taxon>
        <taxon>Oxymonadida</taxon>
        <taxon>Blattamonas</taxon>
    </lineage>
</organism>
<feature type="region of interest" description="Disordered" evidence="2">
    <location>
        <begin position="458"/>
        <end position="562"/>
    </location>
</feature>
<accession>A0ABQ9WX75</accession>
<evidence type="ECO:0000256" key="2">
    <source>
        <dbReference type="SAM" id="MobiDB-lite"/>
    </source>
</evidence>
<keyword evidence="4" id="KW-1185">Reference proteome</keyword>
<keyword evidence="1" id="KW-0175">Coiled coil</keyword>
<sequence length="1092" mass="126588">MRAFSSKDVIKQEDFDVLGEQSSSVIHQYAEYILHALHHTQTELFQNHDMDYERLYQHYLNARQELWMTRSFVDGMKGAISRRDFALNEQRKMYYKEVIRLREQLTVKGTLEEKYDMDQTTLFNPEAWLKDLIGDDFSDDDSIEAIQKKAQAAVDRLNEQFEKDKFKLQKQMNQLSVERDRQLEILKAEVQRQIDEASSRQKQLETLEEESAAANSNLDQLSAQFQMRIEDQLASHRQMMQDFEQKMITQQSEMDQMIARATETQTHEFEEEKERLLMELQETRVKVEEKQDKIFELEGVIEDLKIKTEMTAKRGKVEEESKTNELLEKLTRLQLEKEMVQNECTQLKSKITKIETALGEDEIKAITQQPTKGSKSKGGVKERQFKSEQERIVEQEQETKTNLRSLKMAVSTANTAGKERYELNWMILTSRLLEQQRQERMEAVHAFAEKKEKGEINDEDFDDFWDEMRGEGGRVGQAREKNKAGRKRGGKRSEDNNGHDDNDDEERGGTGRRHVKSADGTLNASKRSVSRQSPSGVQKPVSSLSHRSPGRSSPTKTPKPLSKRVLNYLELLKEREEQRVAKLNLSKNEIEMERRKNLELVLKAANRLVDGIDSMGGVDSFPLFGRTFEKVHSSTVTGREFTIRRPEDDLAAYLGNSIPLTLDDTQEGMVKLDMERLRHFPPDPQNLPFHSAMSVRTAKREWRIEKEREVQTMRERTVRERQMRINTTQLELPVQTQMGRKNAQTSPRRFDTTVNPSSVNDDDPLLATFTSFGLKTPEPHSLNTVDLNETLPNTTRRDDQLNATGQFPTRPEWTPSVKMKEKHAVRDEKEDTRISQQSTVSEVFTPIQSERRANKQPDSKQRKDEKEVKLRVYDFNTIEGSMSERDLNRMKERRKEEKRKREEMEDFERRAEEWRLKQEADTSFSSPSKSTPQPHTPFFPFLLNIPHSAAEETGRRGQDSAHPLQMVFEAEGDFEVVPGGEQRKAEKGKERRKEWKAKEEKRSLDTTREVKERRPPQAVPFSELLPKARSENRSNGSVLVAVEREACGEGKGGRARKEEECGTVWVGHDELAWTLRIAKLGERDAAGTNEVS</sequence>